<dbReference type="RefSeq" id="XP_022242937.1">
    <property type="nucleotide sequence ID" value="XM_022387229.1"/>
</dbReference>
<feature type="region of interest" description="Disordered" evidence="2">
    <location>
        <begin position="383"/>
        <end position="406"/>
    </location>
</feature>
<evidence type="ECO:0000256" key="1">
    <source>
        <dbReference type="SAM" id="Coils"/>
    </source>
</evidence>
<evidence type="ECO:0000256" key="2">
    <source>
        <dbReference type="SAM" id="MobiDB-lite"/>
    </source>
</evidence>
<feature type="compositionally biased region" description="Acidic residues" evidence="2">
    <location>
        <begin position="203"/>
        <end position="216"/>
    </location>
</feature>
<feature type="region of interest" description="Disordered" evidence="2">
    <location>
        <begin position="99"/>
        <end position="164"/>
    </location>
</feature>
<feature type="compositionally biased region" description="Polar residues" evidence="2">
    <location>
        <begin position="393"/>
        <end position="406"/>
    </location>
</feature>
<dbReference type="GeneID" id="106460486"/>
<protein>
    <submittedName>
        <fullName evidence="4">Dachshund homolog 1-like</fullName>
    </submittedName>
</protein>
<dbReference type="InterPro" id="IPR052417">
    <property type="entry name" value="Dachshund_domain"/>
</dbReference>
<evidence type="ECO:0000313" key="3">
    <source>
        <dbReference type="Proteomes" id="UP000694941"/>
    </source>
</evidence>
<name>A0ABM1SH32_LIMPO</name>
<feature type="non-terminal residue" evidence="4">
    <location>
        <position position="1"/>
    </location>
</feature>
<feature type="coiled-coil region" evidence="1">
    <location>
        <begin position="264"/>
        <end position="344"/>
    </location>
</feature>
<dbReference type="PANTHER" id="PTHR12577">
    <property type="entry name" value="DACHSHUND"/>
    <property type="match status" value="1"/>
</dbReference>
<proteinExistence type="predicted"/>
<feature type="compositionally biased region" description="Polar residues" evidence="2">
    <location>
        <begin position="151"/>
        <end position="163"/>
    </location>
</feature>
<keyword evidence="1" id="KW-0175">Coiled coil</keyword>
<reference evidence="4" key="1">
    <citation type="submission" date="2025-08" db="UniProtKB">
        <authorList>
            <consortium name="RefSeq"/>
        </authorList>
    </citation>
    <scope>IDENTIFICATION</scope>
    <source>
        <tissue evidence="4">Muscle</tissue>
    </source>
</reference>
<sequence>CRPGRPPKRAAPMMGVLSTSTSLLKKGRLDGEYHGYKDGHLNGDRLGKVSFLHNGYNQMVAQAAAAAAAAAAATGTSSHISPLPFMALNHQVSHHSMISTSAPSHTQTDRIDGTGVGERSGKISDDYVTNRIRDDPPQSGELRERLYGQESYKSTNTITQSGKIVNGHSPVLNLSQHSSRAVVYSATGNGGKNESDDAYNDRMDDDDSEDEGDDQDHDFSDTPDVSSTANTDHLSAQNALFFSSLTGSSGATVGQAMSSIETLLRNIQGLLKVAADNARQQERQINIEKAELKMEVMRERELRENLEKQILEEQKTKVLYQKRLRKERRSRRRVQEQLEAEVKKRSNCEGNFHTNPAEALRILNESLPQDLDRDHMGRLEEECKDQDLPLSLVASTTTPDSSPSIR</sequence>
<organism evidence="3 4">
    <name type="scientific">Limulus polyphemus</name>
    <name type="common">Atlantic horseshoe crab</name>
    <dbReference type="NCBI Taxonomy" id="6850"/>
    <lineage>
        <taxon>Eukaryota</taxon>
        <taxon>Metazoa</taxon>
        <taxon>Ecdysozoa</taxon>
        <taxon>Arthropoda</taxon>
        <taxon>Chelicerata</taxon>
        <taxon>Merostomata</taxon>
        <taxon>Xiphosura</taxon>
        <taxon>Limulidae</taxon>
        <taxon>Limulus</taxon>
    </lineage>
</organism>
<gene>
    <name evidence="4" type="primary">LOC106460486</name>
</gene>
<keyword evidence="3" id="KW-1185">Reference proteome</keyword>
<feature type="compositionally biased region" description="Basic and acidic residues" evidence="2">
    <location>
        <begin position="193"/>
        <end position="202"/>
    </location>
</feature>
<feature type="region of interest" description="Disordered" evidence="2">
    <location>
        <begin position="185"/>
        <end position="230"/>
    </location>
</feature>
<evidence type="ECO:0000313" key="4">
    <source>
        <dbReference type="RefSeq" id="XP_022242937.1"/>
    </source>
</evidence>
<dbReference type="PANTHER" id="PTHR12577:SF6">
    <property type="entry name" value="DACHSHUND, ISOFORM B"/>
    <property type="match status" value="1"/>
</dbReference>
<dbReference type="Proteomes" id="UP000694941">
    <property type="component" value="Unplaced"/>
</dbReference>
<feature type="compositionally biased region" description="Basic and acidic residues" evidence="2">
    <location>
        <begin position="131"/>
        <end position="147"/>
    </location>
</feature>
<accession>A0ABM1SH32</accession>